<dbReference type="Pfam" id="PF07228">
    <property type="entry name" value="SpoIIE"/>
    <property type="match status" value="1"/>
</dbReference>
<dbReference type="PANTHER" id="PTHR43156">
    <property type="entry name" value="STAGE II SPORULATION PROTEIN E-RELATED"/>
    <property type="match status" value="1"/>
</dbReference>
<comment type="caution">
    <text evidence="4">The sequence shown here is derived from an EMBL/GenBank/DDBJ whole genome shotgun (WGS) entry which is preliminary data.</text>
</comment>
<dbReference type="InterPro" id="IPR029016">
    <property type="entry name" value="GAF-like_dom_sf"/>
</dbReference>
<dbReference type="PANTHER" id="PTHR43156:SF2">
    <property type="entry name" value="STAGE II SPORULATION PROTEIN E"/>
    <property type="match status" value="1"/>
</dbReference>
<dbReference type="AlphaFoldDB" id="A0A562WC03"/>
<name>A0A562WC03_9ACTN</name>
<feature type="region of interest" description="Disordered" evidence="2">
    <location>
        <begin position="1"/>
        <end position="67"/>
    </location>
</feature>
<keyword evidence="5" id="KW-1185">Reference proteome</keyword>
<dbReference type="GO" id="GO:0016791">
    <property type="term" value="F:phosphatase activity"/>
    <property type="evidence" value="ECO:0007669"/>
    <property type="project" value="TreeGrafter"/>
</dbReference>
<sequence>MGDRPPRSVRLPSSNFPDARSSSPACAEVSTPGLPAPDGDRLPRRRAGRSGQRRRAGPRSADRPRDVPIDAALARELLDGLADAVVTADARGVVTLANAMAADLLPEVTRGGMLTLAGVPALADAAGGGATTFEAEHRGRRLAGVRRTLRDGGCAWYVRDVTEERARTDALLAERSRTAFLARAGSRLGLSLHREQTLRTSVTLAVPYLADAAVVVHRPPPPAPADAGPHWVRFADGDSAPVTGNGPAELPGSVPGLAEALDGERTDASPWLDAELADLGHVLPADFGRPGTVLVTTMLGAGGATGALILVRRPGRAGFDQRDVDVVREFAARAGAALATADLHGEQTHLARVLQTSLLPPELPEIPGVSLAGGYRAAGDSLRIGGDFYDVSATADGGTFALGDVCGKGVGAAVLTGRVRQSLQTLRLVERRPLELMALLNRALFDAPGAARRNQFTTLLLGTLTVEPDGALWLCVAGGGHPSPLVVGVDGAVRPAVVGGMPVGALSAARFVETRIRLAPGELLLAYTDGVTEARGGPGVLEMFGEARLRQALASGAGLPPRAMIDRMLQLVDEWLDGQSQDDIAMLAIAPASTRPGARP</sequence>
<dbReference type="Gene3D" id="3.60.40.10">
    <property type="entry name" value="PPM-type phosphatase domain"/>
    <property type="match status" value="1"/>
</dbReference>
<organism evidence="4 5">
    <name type="scientific">Micromonospora sagamiensis</name>
    <dbReference type="NCBI Taxonomy" id="47875"/>
    <lineage>
        <taxon>Bacteria</taxon>
        <taxon>Bacillati</taxon>
        <taxon>Actinomycetota</taxon>
        <taxon>Actinomycetes</taxon>
        <taxon>Micromonosporales</taxon>
        <taxon>Micromonosporaceae</taxon>
        <taxon>Micromonospora</taxon>
    </lineage>
</organism>
<proteinExistence type="predicted"/>
<feature type="domain" description="PPM-type phosphatase" evidence="3">
    <location>
        <begin position="369"/>
        <end position="591"/>
    </location>
</feature>
<reference evidence="4 5" key="1">
    <citation type="submission" date="2019-07" db="EMBL/GenBank/DDBJ databases">
        <title>R&amp;d 2014.</title>
        <authorList>
            <person name="Klenk H.-P."/>
        </authorList>
    </citation>
    <scope>NUCLEOTIDE SEQUENCE [LARGE SCALE GENOMIC DNA]</scope>
    <source>
        <strain evidence="4 5">DSM 43912</strain>
    </source>
</reference>
<evidence type="ECO:0000313" key="5">
    <source>
        <dbReference type="Proteomes" id="UP000319728"/>
    </source>
</evidence>
<dbReference type="InterPro" id="IPR001932">
    <property type="entry name" value="PPM-type_phosphatase-like_dom"/>
</dbReference>
<feature type="compositionally biased region" description="Polar residues" evidence="2">
    <location>
        <begin position="11"/>
        <end position="24"/>
    </location>
</feature>
<gene>
    <name evidence="4" type="ORF">JD81_01021</name>
</gene>
<evidence type="ECO:0000259" key="3">
    <source>
        <dbReference type="SMART" id="SM00331"/>
    </source>
</evidence>
<feature type="compositionally biased region" description="Basic residues" evidence="2">
    <location>
        <begin position="43"/>
        <end position="57"/>
    </location>
</feature>
<keyword evidence="1" id="KW-0378">Hydrolase</keyword>
<dbReference type="Gene3D" id="3.30.450.40">
    <property type="match status" value="1"/>
</dbReference>
<dbReference type="EMBL" id="VLLP01000001">
    <property type="protein sequence ID" value="TWJ27531.1"/>
    <property type="molecule type" value="Genomic_DNA"/>
</dbReference>
<evidence type="ECO:0000256" key="1">
    <source>
        <dbReference type="ARBA" id="ARBA00022801"/>
    </source>
</evidence>
<accession>A0A562WC03</accession>
<evidence type="ECO:0000256" key="2">
    <source>
        <dbReference type="SAM" id="MobiDB-lite"/>
    </source>
</evidence>
<dbReference type="InterPro" id="IPR036457">
    <property type="entry name" value="PPM-type-like_dom_sf"/>
</dbReference>
<protein>
    <submittedName>
        <fullName evidence="4">Stage II sporulation protein E</fullName>
    </submittedName>
</protein>
<dbReference type="InterPro" id="IPR052016">
    <property type="entry name" value="Bact_Sigma-Reg"/>
</dbReference>
<dbReference type="Proteomes" id="UP000319728">
    <property type="component" value="Unassembled WGS sequence"/>
</dbReference>
<evidence type="ECO:0000313" key="4">
    <source>
        <dbReference type="EMBL" id="TWJ27531.1"/>
    </source>
</evidence>
<dbReference type="SUPFAM" id="SSF55781">
    <property type="entry name" value="GAF domain-like"/>
    <property type="match status" value="1"/>
</dbReference>
<dbReference type="SUPFAM" id="SSF81606">
    <property type="entry name" value="PP2C-like"/>
    <property type="match status" value="1"/>
</dbReference>
<dbReference type="SMART" id="SM00331">
    <property type="entry name" value="PP2C_SIG"/>
    <property type="match status" value="1"/>
</dbReference>